<dbReference type="Proteomes" id="UP000282125">
    <property type="component" value="Unassembled WGS sequence"/>
</dbReference>
<gene>
    <name evidence="8" type="ORF">EG244_01010</name>
</gene>
<dbReference type="PROSITE" id="PS51123">
    <property type="entry name" value="OMPA_2"/>
    <property type="match status" value="1"/>
</dbReference>
<keyword evidence="3" id="KW-0998">Cell outer membrane</keyword>
<dbReference type="EMBL" id="RRAZ01000001">
    <property type="protein sequence ID" value="RRH78562.1"/>
    <property type="molecule type" value="Genomic_DNA"/>
</dbReference>
<comment type="subcellular location">
    <subcellularLocation>
        <location evidence="1">Cell outer membrane</location>
    </subcellularLocation>
</comment>
<proteinExistence type="predicted"/>
<reference evidence="8 9" key="1">
    <citation type="submission" date="2018-11" db="EMBL/GenBank/DDBJ databases">
        <title>Gemmobacter sp. nov., YIM 102744-1 draft genome.</title>
        <authorList>
            <person name="Li G."/>
            <person name="Jiang Y."/>
        </authorList>
    </citation>
    <scope>NUCLEOTIDE SEQUENCE [LARGE SCALE GENOMIC DNA]</scope>
    <source>
        <strain evidence="8 9">YIM 102744-1</strain>
    </source>
</reference>
<dbReference type="InterPro" id="IPR007055">
    <property type="entry name" value="BON_dom"/>
</dbReference>
<feature type="compositionally biased region" description="Acidic residues" evidence="5">
    <location>
        <begin position="616"/>
        <end position="665"/>
    </location>
</feature>
<dbReference type="Pfam" id="PF04972">
    <property type="entry name" value="BON"/>
    <property type="match status" value="1"/>
</dbReference>
<feature type="domain" description="OmpA-like" evidence="7">
    <location>
        <begin position="484"/>
        <end position="601"/>
    </location>
</feature>
<feature type="region of interest" description="Disordered" evidence="5">
    <location>
        <begin position="616"/>
        <end position="720"/>
    </location>
</feature>
<dbReference type="InterPro" id="IPR006664">
    <property type="entry name" value="OMP_bac"/>
</dbReference>
<dbReference type="OrthoDB" id="5525824at2"/>
<dbReference type="PANTHER" id="PTHR30329:SF21">
    <property type="entry name" value="LIPOPROTEIN YIAD-RELATED"/>
    <property type="match status" value="1"/>
</dbReference>
<name>A0A3P3DYP5_9RHOB</name>
<dbReference type="PANTHER" id="PTHR30329">
    <property type="entry name" value="STATOR ELEMENT OF FLAGELLAR MOTOR COMPLEX"/>
    <property type="match status" value="1"/>
</dbReference>
<dbReference type="InterPro" id="IPR036737">
    <property type="entry name" value="OmpA-like_sf"/>
</dbReference>
<keyword evidence="9" id="KW-1185">Reference proteome</keyword>
<accession>A0A3P3DYP5</accession>
<protein>
    <submittedName>
        <fullName evidence="8">BON domain-containing protein</fullName>
    </submittedName>
</protein>
<evidence type="ECO:0000256" key="4">
    <source>
        <dbReference type="PROSITE-ProRule" id="PRU00473"/>
    </source>
</evidence>
<evidence type="ECO:0000256" key="2">
    <source>
        <dbReference type="ARBA" id="ARBA00023136"/>
    </source>
</evidence>
<dbReference type="PROSITE" id="PS50914">
    <property type="entry name" value="BON"/>
    <property type="match status" value="1"/>
</dbReference>
<dbReference type="AlphaFoldDB" id="A0A3P3DYP5"/>
<dbReference type="RefSeq" id="WP_124963139.1">
    <property type="nucleotide sequence ID" value="NZ_RRAZ01000001.1"/>
</dbReference>
<dbReference type="CDD" id="cd07185">
    <property type="entry name" value="OmpA_C-like"/>
    <property type="match status" value="1"/>
</dbReference>
<feature type="domain" description="BON" evidence="6">
    <location>
        <begin position="28"/>
        <end position="96"/>
    </location>
</feature>
<dbReference type="SUPFAM" id="SSF103088">
    <property type="entry name" value="OmpA-like"/>
    <property type="match status" value="1"/>
</dbReference>
<sequence>MQRRKALLTLAAFLFAAAFSLVMATFVGGALESRSERHSLRALNAAGFDWVEVSADGLLVTLTGTAPTEAIRFRAAKVVADTVGASRVIDQIEVTPARALTAPHFSLELLRNDDGVSIIGLVPTAWEGEAFVTAADSLSEQDLTNMIETADFPPPEGWDPAIAFGFEALKTLPRSKISISATQVKITAIADSPDQKAGFERALNRVRPRGLNVVTEISAPRPVITPFTLRFVIEDGKARFDACAADTERARARILTAARQAGAEDNPSCVIGLGTPSPSWADAAVQSIGALAKLGAGSVTISDVDLTLIADSTVLQSEFDRVVGELTTALPDVFSLKATLTPREQASTGPAQFTGILAADGKLQLRGRLADDRMKTVVEAYARARFGAENVYIATRQEDTLPQGWGLRVLAGLAALSELNSGGLLVEPDLVAVKGETGSQGARAEISRLLSNRLGQGAEFRVDVTYNERLDPTRGLPSAHDCLKFAENILGARQIKFAPGSKQLEGDSLKIVEDMAAALKDCREVQLEIGGHTDSQGRAESNLALSQERADAVLEKLAELGTDVSEMSARGYGASQPLADNGTEAGRDANRRIAVKLLNEIETRPSLRDLLRELEQEDDGEALPDAITGDETDDLIPEGEEPMGEAGDLEVGSDGEVTPAEEEEPASPAETSVDAEPAPAPEETAQEPADTAPETAPEAVDDGLWTPHPEVENLRPRPRQ</sequence>
<evidence type="ECO:0000259" key="7">
    <source>
        <dbReference type="PROSITE" id="PS51123"/>
    </source>
</evidence>
<evidence type="ECO:0000256" key="1">
    <source>
        <dbReference type="ARBA" id="ARBA00004442"/>
    </source>
</evidence>
<feature type="compositionally biased region" description="Low complexity" evidence="5">
    <location>
        <begin position="666"/>
        <end position="698"/>
    </location>
</feature>
<keyword evidence="2 4" id="KW-0472">Membrane</keyword>
<comment type="caution">
    <text evidence="8">The sequence shown here is derived from an EMBL/GenBank/DDBJ whole genome shotgun (WGS) entry which is preliminary data.</text>
</comment>
<dbReference type="Gene3D" id="3.40.1520.20">
    <property type="match status" value="2"/>
</dbReference>
<dbReference type="PRINTS" id="PR01021">
    <property type="entry name" value="OMPADOMAIN"/>
</dbReference>
<dbReference type="InterPro" id="IPR050330">
    <property type="entry name" value="Bact_OuterMem_StrucFunc"/>
</dbReference>
<dbReference type="GO" id="GO:0009279">
    <property type="term" value="C:cell outer membrane"/>
    <property type="evidence" value="ECO:0007669"/>
    <property type="project" value="UniProtKB-SubCell"/>
</dbReference>
<evidence type="ECO:0000313" key="8">
    <source>
        <dbReference type="EMBL" id="RRH78562.1"/>
    </source>
</evidence>
<evidence type="ECO:0000256" key="5">
    <source>
        <dbReference type="SAM" id="MobiDB-lite"/>
    </source>
</evidence>
<feature type="compositionally biased region" description="Basic and acidic residues" evidence="5">
    <location>
        <begin position="709"/>
        <end position="720"/>
    </location>
</feature>
<evidence type="ECO:0000256" key="3">
    <source>
        <dbReference type="ARBA" id="ARBA00023237"/>
    </source>
</evidence>
<evidence type="ECO:0000259" key="6">
    <source>
        <dbReference type="PROSITE" id="PS50914"/>
    </source>
</evidence>
<dbReference type="InterPro" id="IPR006665">
    <property type="entry name" value="OmpA-like"/>
</dbReference>
<dbReference type="Pfam" id="PF00691">
    <property type="entry name" value="OmpA"/>
    <property type="match status" value="1"/>
</dbReference>
<evidence type="ECO:0000313" key="9">
    <source>
        <dbReference type="Proteomes" id="UP000282125"/>
    </source>
</evidence>
<dbReference type="Gene3D" id="3.30.1330.60">
    <property type="entry name" value="OmpA-like domain"/>
    <property type="match status" value="1"/>
</dbReference>
<organism evidence="8 9">
    <name type="scientific">Falsigemmobacter faecalis</name>
    <dbReference type="NCBI Taxonomy" id="2488730"/>
    <lineage>
        <taxon>Bacteria</taxon>
        <taxon>Pseudomonadati</taxon>
        <taxon>Pseudomonadota</taxon>
        <taxon>Alphaproteobacteria</taxon>
        <taxon>Rhodobacterales</taxon>
        <taxon>Paracoccaceae</taxon>
        <taxon>Falsigemmobacter</taxon>
    </lineage>
</organism>